<evidence type="ECO:0000313" key="3">
    <source>
        <dbReference type="EMBL" id="SLN18121.1"/>
    </source>
</evidence>
<dbReference type="GO" id="GO:0002161">
    <property type="term" value="F:aminoacyl-tRNA deacylase activity"/>
    <property type="evidence" value="ECO:0007669"/>
    <property type="project" value="InterPro"/>
</dbReference>
<feature type="domain" description="YbaK/aminoacyl-tRNA synthetase-associated" evidence="2">
    <location>
        <begin position="38"/>
        <end position="162"/>
    </location>
</feature>
<dbReference type="InterPro" id="IPR040285">
    <property type="entry name" value="ProX/PRXD1"/>
</dbReference>
<dbReference type="AlphaFoldDB" id="A0A1X6YDC4"/>
<dbReference type="InterPro" id="IPR007214">
    <property type="entry name" value="YbaK/aa-tRNA-synth-assoc-dom"/>
</dbReference>
<dbReference type="PANTHER" id="PTHR31423">
    <property type="entry name" value="YBAK DOMAIN-CONTAINING PROTEIN"/>
    <property type="match status" value="1"/>
</dbReference>
<organism evidence="3 4">
    <name type="scientific">Roseovarius albus</name>
    <dbReference type="NCBI Taxonomy" id="1247867"/>
    <lineage>
        <taxon>Bacteria</taxon>
        <taxon>Pseudomonadati</taxon>
        <taxon>Pseudomonadota</taxon>
        <taxon>Alphaproteobacteria</taxon>
        <taxon>Rhodobacterales</taxon>
        <taxon>Roseobacteraceae</taxon>
        <taxon>Roseovarius</taxon>
    </lineage>
</organism>
<dbReference type="PANTHER" id="PTHR31423:SF3">
    <property type="entry name" value="PROLYL-TRNA SYNTHETASE ASSOCIATED DOMAIN-CONTAINING PROTEIN 1-RELATED"/>
    <property type="match status" value="1"/>
</dbReference>
<evidence type="ECO:0000313" key="4">
    <source>
        <dbReference type="Proteomes" id="UP000193061"/>
    </source>
</evidence>
<keyword evidence="4" id="KW-1185">Reference proteome</keyword>
<proteinExistence type="inferred from homology"/>
<sequence length="177" mass="19550">MDASSTFQDTLPVSSDALLETLRDWGIAFEYYEHIPLRTVEDAKTVQGAVIPAGEGRVDIKNLYLRDKKKRNYLIVLEQDRAIDLKELGAAIGAGKVSFGSADRLLEHLGVRPGAVSPLTMVTGAQTGVQIYLDPALRDAMRIHVHPLVNDRTVAITPDDLLAALERWGAEVKWLEF</sequence>
<accession>A0A1X6YDC4</accession>
<dbReference type="InterPro" id="IPR036754">
    <property type="entry name" value="YbaK/aa-tRNA-synt-asso_dom_sf"/>
</dbReference>
<evidence type="ECO:0000256" key="1">
    <source>
        <dbReference type="ARBA" id="ARBA00010201"/>
    </source>
</evidence>
<dbReference type="RefSeq" id="WP_085804158.1">
    <property type="nucleotide sequence ID" value="NZ_FWFX01000002.1"/>
</dbReference>
<dbReference type="SUPFAM" id="SSF55826">
    <property type="entry name" value="YbaK/ProRS associated domain"/>
    <property type="match status" value="1"/>
</dbReference>
<gene>
    <name evidence="3" type="primary">proX_1</name>
    <name evidence="3" type="ORF">ROA7450_00569</name>
</gene>
<dbReference type="EMBL" id="FWFX01000002">
    <property type="protein sequence ID" value="SLN18121.1"/>
    <property type="molecule type" value="Genomic_DNA"/>
</dbReference>
<reference evidence="3 4" key="1">
    <citation type="submission" date="2017-03" db="EMBL/GenBank/DDBJ databases">
        <authorList>
            <person name="Afonso C.L."/>
            <person name="Miller P.J."/>
            <person name="Scott M.A."/>
            <person name="Spackman E."/>
            <person name="Goraichik I."/>
            <person name="Dimitrov K.M."/>
            <person name="Suarez D.L."/>
            <person name="Swayne D.E."/>
        </authorList>
    </citation>
    <scope>NUCLEOTIDE SEQUENCE [LARGE SCALE GENOMIC DNA]</scope>
    <source>
        <strain evidence="3 4">CECT 7450</strain>
    </source>
</reference>
<dbReference type="Proteomes" id="UP000193061">
    <property type="component" value="Unassembled WGS sequence"/>
</dbReference>
<dbReference type="Gene3D" id="3.90.960.10">
    <property type="entry name" value="YbaK/aminoacyl-tRNA synthetase-associated domain"/>
    <property type="match status" value="1"/>
</dbReference>
<dbReference type="CDD" id="cd04335">
    <property type="entry name" value="PrdX_deacylase"/>
    <property type="match status" value="1"/>
</dbReference>
<evidence type="ECO:0000259" key="2">
    <source>
        <dbReference type="Pfam" id="PF04073"/>
    </source>
</evidence>
<protein>
    <submittedName>
        <fullName evidence="3">Prolyl-tRNA editing protein ProX</fullName>
    </submittedName>
</protein>
<dbReference type="Pfam" id="PF04073">
    <property type="entry name" value="tRNA_edit"/>
    <property type="match status" value="1"/>
</dbReference>
<dbReference type="OrthoDB" id="5145315at2"/>
<comment type="similarity">
    <text evidence="1">Belongs to the PRORSD1 family.</text>
</comment>
<name>A0A1X6YDC4_9RHOB</name>